<proteinExistence type="predicted"/>
<evidence type="ECO:0000256" key="9">
    <source>
        <dbReference type="PROSITE-ProRule" id="PRU10141"/>
    </source>
</evidence>
<evidence type="ECO:0000259" key="11">
    <source>
        <dbReference type="PROSITE" id="PS50011"/>
    </source>
</evidence>
<dbReference type="PANTHER" id="PTHR43895">
    <property type="entry name" value="CALCIUM/CALMODULIN-DEPENDENT PROTEIN KINASE KINASE-RELATED"/>
    <property type="match status" value="1"/>
</dbReference>
<feature type="compositionally biased region" description="Low complexity" evidence="10">
    <location>
        <begin position="247"/>
        <end position="257"/>
    </location>
</feature>
<keyword evidence="2" id="KW-0723">Serine/threonine-protein kinase</keyword>
<accession>K3X679</accession>
<dbReference type="GO" id="GO:0005524">
    <property type="term" value="F:ATP binding"/>
    <property type="evidence" value="ECO:0007669"/>
    <property type="project" value="UniProtKB-UniRule"/>
</dbReference>
<dbReference type="eggNOG" id="KOG0586">
    <property type="taxonomic scope" value="Eukaryota"/>
</dbReference>
<evidence type="ECO:0000313" key="13">
    <source>
        <dbReference type="Proteomes" id="UP000019132"/>
    </source>
</evidence>
<evidence type="ECO:0000256" key="3">
    <source>
        <dbReference type="ARBA" id="ARBA00022679"/>
    </source>
</evidence>
<sequence>MLAAILPKMTGLGALWRVDPVGVLLPETAPLTHVKTSKVHAAPVRGADAISREKDAIRHKSKRMSINDRLRAIMGDMLTEDELQQKFTFGRLLGSGATSKVYAAVDTTIGREVAIKVFDKAAMIEVRRSMVADGDYTQEKAVYRVQRRLLKIVSELEISKSLKHPNIIKYLGAYETSHRLCIVHELVEGCDLLEHLLAHGKMKEVQAAHVMRQLLSALHYCHERHVYHRDLKLEKYVVLTTENAEESVVSQSNVESPEWSKGTSSPSKGSRRRSLSCLSENGTEGTSSTSGSFDDDSETAAERKQQAPRTVVVAAAAAAAKTHLSCLENDLDCM</sequence>
<dbReference type="GO" id="GO:0004674">
    <property type="term" value="F:protein serine/threonine kinase activity"/>
    <property type="evidence" value="ECO:0007669"/>
    <property type="project" value="UniProtKB-KW"/>
</dbReference>
<dbReference type="Proteomes" id="UP000019132">
    <property type="component" value="Unassembled WGS sequence"/>
</dbReference>
<evidence type="ECO:0000256" key="1">
    <source>
        <dbReference type="ARBA" id="ARBA00012513"/>
    </source>
</evidence>
<dbReference type="PROSITE" id="PS00107">
    <property type="entry name" value="PROTEIN_KINASE_ATP"/>
    <property type="match status" value="1"/>
</dbReference>
<keyword evidence="4 9" id="KW-0547">Nucleotide-binding</keyword>
<evidence type="ECO:0000256" key="5">
    <source>
        <dbReference type="ARBA" id="ARBA00022777"/>
    </source>
</evidence>
<feature type="compositionally biased region" description="Low complexity" evidence="10">
    <location>
        <begin position="279"/>
        <end position="292"/>
    </location>
</feature>
<dbReference type="InterPro" id="IPR011009">
    <property type="entry name" value="Kinase-like_dom_sf"/>
</dbReference>
<reference evidence="13" key="1">
    <citation type="journal article" date="2010" name="Genome Biol.">
        <title>Genome sequence of the necrotrophic plant pathogen Pythium ultimum reveals original pathogenicity mechanisms and effector repertoire.</title>
        <authorList>
            <person name="Levesque C.A."/>
            <person name="Brouwer H."/>
            <person name="Cano L."/>
            <person name="Hamilton J.P."/>
            <person name="Holt C."/>
            <person name="Huitema E."/>
            <person name="Raffaele S."/>
            <person name="Robideau G.P."/>
            <person name="Thines M."/>
            <person name="Win J."/>
            <person name="Zerillo M.M."/>
            <person name="Beakes G.W."/>
            <person name="Boore J.L."/>
            <person name="Busam D."/>
            <person name="Dumas B."/>
            <person name="Ferriera S."/>
            <person name="Fuerstenberg S.I."/>
            <person name="Gachon C.M."/>
            <person name="Gaulin E."/>
            <person name="Govers F."/>
            <person name="Grenville-Briggs L."/>
            <person name="Horner N."/>
            <person name="Hostetler J."/>
            <person name="Jiang R.H."/>
            <person name="Johnson J."/>
            <person name="Krajaejun T."/>
            <person name="Lin H."/>
            <person name="Meijer H.J."/>
            <person name="Moore B."/>
            <person name="Morris P."/>
            <person name="Phuntmart V."/>
            <person name="Puiu D."/>
            <person name="Shetty J."/>
            <person name="Stajich J.E."/>
            <person name="Tripathy S."/>
            <person name="Wawra S."/>
            <person name="van West P."/>
            <person name="Whitty B.R."/>
            <person name="Coutinho P.M."/>
            <person name="Henrissat B."/>
            <person name="Martin F."/>
            <person name="Thomas P.D."/>
            <person name="Tyler B.M."/>
            <person name="De Vries R.P."/>
            <person name="Kamoun S."/>
            <person name="Yandell M."/>
            <person name="Tisserat N."/>
            <person name="Buell C.R."/>
        </authorList>
    </citation>
    <scope>NUCLEOTIDE SEQUENCE</scope>
    <source>
        <strain evidence="13">DAOM:BR144</strain>
    </source>
</reference>
<comment type="catalytic activity">
    <reaction evidence="8">
        <text>L-seryl-[protein] + ATP = O-phospho-L-seryl-[protein] + ADP + H(+)</text>
        <dbReference type="Rhea" id="RHEA:17989"/>
        <dbReference type="Rhea" id="RHEA-COMP:9863"/>
        <dbReference type="Rhea" id="RHEA-COMP:11604"/>
        <dbReference type="ChEBI" id="CHEBI:15378"/>
        <dbReference type="ChEBI" id="CHEBI:29999"/>
        <dbReference type="ChEBI" id="CHEBI:30616"/>
        <dbReference type="ChEBI" id="CHEBI:83421"/>
        <dbReference type="ChEBI" id="CHEBI:456216"/>
        <dbReference type="EC" id="2.7.11.1"/>
    </reaction>
</comment>
<evidence type="ECO:0000313" key="12">
    <source>
        <dbReference type="EnsemblProtists" id="PYU1_T012728"/>
    </source>
</evidence>
<dbReference type="AlphaFoldDB" id="K3X679"/>
<comment type="catalytic activity">
    <reaction evidence="7">
        <text>L-threonyl-[protein] + ATP = O-phospho-L-threonyl-[protein] + ADP + H(+)</text>
        <dbReference type="Rhea" id="RHEA:46608"/>
        <dbReference type="Rhea" id="RHEA-COMP:11060"/>
        <dbReference type="Rhea" id="RHEA-COMP:11605"/>
        <dbReference type="ChEBI" id="CHEBI:15378"/>
        <dbReference type="ChEBI" id="CHEBI:30013"/>
        <dbReference type="ChEBI" id="CHEBI:30616"/>
        <dbReference type="ChEBI" id="CHEBI:61977"/>
        <dbReference type="ChEBI" id="CHEBI:456216"/>
        <dbReference type="EC" id="2.7.11.1"/>
    </reaction>
</comment>
<feature type="binding site" evidence="9">
    <location>
        <position position="116"/>
    </location>
    <ligand>
        <name>ATP</name>
        <dbReference type="ChEBI" id="CHEBI:30616"/>
    </ligand>
</feature>
<dbReference type="EnsemblProtists" id="PYU1_T012728">
    <property type="protein sequence ID" value="PYU1_T012728"/>
    <property type="gene ID" value="PYU1_G012702"/>
</dbReference>
<dbReference type="HOGENOM" id="CLU_071953_0_0_1"/>
<dbReference type="InParanoid" id="K3X679"/>
<evidence type="ECO:0000256" key="6">
    <source>
        <dbReference type="ARBA" id="ARBA00022840"/>
    </source>
</evidence>
<dbReference type="InterPro" id="IPR017441">
    <property type="entry name" value="Protein_kinase_ATP_BS"/>
</dbReference>
<keyword evidence="6 9" id="KW-0067">ATP-binding</keyword>
<dbReference type="PANTHER" id="PTHR43895:SF32">
    <property type="entry name" value="SERINE_THREONINE-PROTEIN KINASE CHK1"/>
    <property type="match status" value="1"/>
</dbReference>
<dbReference type="VEuPathDB" id="FungiDB:PYU1_G012702"/>
<dbReference type="PROSITE" id="PS50011">
    <property type="entry name" value="PROTEIN_KINASE_DOM"/>
    <property type="match status" value="1"/>
</dbReference>
<dbReference type="STRING" id="431595.K3X679"/>
<name>K3X679_GLOUD</name>
<evidence type="ECO:0000256" key="7">
    <source>
        <dbReference type="ARBA" id="ARBA00047899"/>
    </source>
</evidence>
<organism evidence="12 13">
    <name type="scientific">Globisporangium ultimum (strain ATCC 200006 / CBS 805.95 / DAOM BR144)</name>
    <name type="common">Pythium ultimum</name>
    <dbReference type="NCBI Taxonomy" id="431595"/>
    <lineage>
        <taxon>Eukaryota</taxon>
        <taxon>Sar</taxon>
        <taxon>Stramenopiles</taxon>
        <taxon>Oomycota</taxon>
        <taxon>Peronosporomycetes</taxon>
        <taxon>Pythiales</taxon>
        <taxon>Pythiaceae</taxon>
        <taxon>Globisporangium</taxon>
    </lineage>
</organism>
<evidence type="ECO:0000256" key="8">
    <source>
        <dbReference type="ARBA" id="ARBA00048679"/>
    </source>
</evidence>
<dbReference type="SUPFAM" id="SSF56112">
    <property type="entry name" value="Protein kinase-like (PK-like)"/>
    <property type="match status" value="1"/>
</dbReference>
<evidence type="ECO:0000256" key="10">
    <source>
        <dbReference type="SAM" id="MobiDB-lite"/>
    </source>
</evidence>
<feature type="region of interest" description="Disordered" evidence="10">
    <location>
        <begin position="247"/>
        <end position="309"/>
    </location>
</feature>
<evidence type="ECO:0000256" key="2">
    <source>
        <dbReference type="ARBA" id="ARBA00022527"/>
    </source>
</evidence>
<dbReference type="EMBL" id="GL376588">
    <property type="status" value="NOT_ANNOTATED_CDS"/>
    <property type="molecule type" value="Genomic_DNA"/>
</dbReference>
<feature type="domain" description="Protein kinase" evidence="11">
    <location>
        <begin position="87"/>
        <end position="334"/>
    </location>
</feature>
<dbReference type="InterPro" id="IPR000719">
    <property type="entry name" value="Prot_kinase_dom"/>
</dbReference>
<dbReference type="Gene3D" id="1.10.510.10">
    <property type="entry name" value="Transferase(Phosphotransferase) domain 1"/>
    <property type="match status" value="1"/>
</dbReference>
<keyword evidence="13" id="KW-1185">Reference proteome</keyword>
<protein>
    <recommendedName>
        <fullName evidence="1">non-specific serine/threonine protein kinase</fullName>
        <ecNumber evidence="1">2.7.11.1</ecNumber>
    </recommendedName>
</protein>
<keyword evidence="3" id="KW-0808">Transferase</keyword>
<dbReference type="Pfam" id="PF00069">
    <property type="entry name" value="Pkinase"/>
    <property type="match status" value="1"/>
</dbReference>
<keyword evidence="5" id="KW-0418">Kinase</keyword>
<reference evidence="12" key="3">
    <citation type="submission" date="2015-02" db="UniProtKB">
        <authorList>
            <consortium name="EnsemblProtists"/>
        </authorList>
    </citation>
    <scope>IDENTIFICATION</scope>
    <source>
        <strain evidence="12">DAOM BR144</strain>
    </source>
</reference>
<evidence type="ECO:0000256" key="4">
    <source>
        <dbReference type="ARBA" id="ARBA00022741"/>
    </source>
</evidence>
<dbReference type="EC" id="2.7.11.1" evidence="1"/>
<dbReference type="GO" id="GO:0007165">
    <property type="term" value="P:signal transduction"/>
    <property type="evidence" value="ECO:0007669"/>
    <property type="project" value="TreeGrafter"/>
</dbReference>
<reference evidence="13" key="2">
    <citation type="submission" date="2010-04" db="EMBL/GenBank/DDBJ databases">
        <authorList>
            <person name="Buell R."/>
            <person name="Hamilton J."/>
            <person name="Hostetler J."/>
        </authorList>
    </citation>
    <scope>NUCLEOTIDE SEQUENCE [LARGE SCALE GENOMIC DNA]</scope>
    <source>
        <strain evidence="13">DAOM:BR144</strain>
    </source>
</reference>